<sequence>MQTTILITGATGTVGREVVKELSVLGEDVRIRAGVHSVVKGENLKRLPGVELVEVEFDEPESLEAAFTHIDKLFLITPFTENQVAWCKTLVDKAKSSGVKHIVKLSALGAGSEPGITLGNWHREMEQYIEESGIPYTFLRPASFMQNFSNYSGESIKQQGKFYQPTGEGKAGYVDVNDIAKVAVQVLLTEGHENKIYTLTGPEALSNAEIAQILSEVTNNEVSFVDVPEDAARQVMVEQMPGWMADAMLELYALQRAGQASTVDNTIEIVTGDKPNTFRDFALTHKSAFC</sequence>
<dbReference type="InterPro" id="IPR036291">
    <property type="entry name" value="NAD(P)-bd_dom_sf"/>
</dbReference>
<dbReference type="InterPro" id="IPR051604">
    <property type="entry name" value="Ergot_Alk_Oxidoreductase"/>
</dbReference>
<dbReference type="AlphaFoldDB" id="A0A364RHT1"/>
<dbReference type="OrthoDB" id="9780595at2"/>
<name>A0A364RHT1_9BACT</name>
<dbReference type="Proteomes" id="UP000251692">
    <property type="component" value="Unassembled WGS sequence"/>
</dbReference>
<proteinExistence type="predicted"/>
<reference evidence="2 3" key="2">
    <citation type="submission" date="2018-07" db="EMBL/GenBank/DDBJ databases">
        <title>Pontibacter sp. 2b14 genomic sequence and assembly.</title>
        <authorList>
            <person name="Du Z.-J."/>
        </authorList>
    </citation>
    <scope>NUCLEOTIDE SEQUENCE [LARGE SCALE GENOMIC DNA]</scope>
    <source>
        <strain evidence="2 3">2b14</strain>
    </source>
</reference>
<evidence type="ECO:0000313" key="2">
    <source>
        <dbReference type="EMBL" id="RAU83766.1"/>
    </source>
</evidence>
<evidence type="ECO:0000259" key="1">
    <source>
        <dbReference type="Pfam" id="PF05368"/>
    </source>
</evidence>
<dbReference type="Pfam" id="PF05368">
    <property type="entry name" value="NmrA"/>
    <property type="match status" value="1"/>
</dbReference>
<comment type="caution">
    <text evidence="2">The sequence shown here is derived from an EMBL/GenBank/DDBJ whole genome shotgun (WGS) entry which is preliminary data.</text>
</comment>
<dbReference type="Gene3D" id="3.40.50.720">
    <property type="entry name" value="NAD(P)-binding Rossmann-like Domain"/>
    <property type="match status" value="1"/>
</dbReference>
<dbReference type="PANTHER" id="PTHR43162:SF1">
    <property type="entry name" value="PRESTALK A DIFFERENTIATION PROTEIN A"/>
    <property type="match status" value="1"/>
</dbReference>
<dbReference type="RefSeq" id="WP_112303803.1">
    <property type="nucleotide sequence ID" value="NZ_QMDV01000001.1"/>
</dbReference>
<dbReference type="Gene3D" id="3.90.25.10">
    <property type="entry name" value="UDP-galactose 4-epimerase, domain 1"/>
    <property type="match status" value="1"/>
</dbReference>
<dbReference type="SUPFAM" id="SSF51735">
    <property type="entry name" value="NAD(P)-binding Rossmann-fold domains"/>
    <property type="match status" value="1"/>
</dbReference>
<feature type="domain" description="NmrA-like" evidence="1">
    <location>
        <begin position="2"/>
        <end position="268"/>
    </location>
</feature>
<accession>A0A364RHT1</accession>
<reference evidence="2 3" key="1">
    <citation type="submission" date="2018-06" db="EMBL/GenBank/DDBJ databases">
        <authorList>
            <person name="Liu Z.-W."/>
        </authorList>
    </citation>
    <scope>NUCLEOTIDE SEQUENCE [LARGE SCALE GENOMIC DNA]</scope>
    <source>
        <strain evidence="2 3">2b14</strain>
    </source>
</reference>
<protein>
    <submittedName>
        <fullName evidence="2">SDR family NAD(P)-dependent oxidoreductase</fullName>
    </submittedName>
</protein>
<keyword evidence="3" id="KW-1185">Reference proteome</keyword>
<dbReference type="CDD" id="cd05269">
    <property type="entry name" value="TMR_SDR_a"/>
    <property type="match status" value="1"/>
</dbReference>
<organism evidence="2 3">
    <name type="scientific">Pontibacter arcticus</name>
    <dbReference type="NCBI Taxonomy" id="2080288"/>
    <lineage>
        <taxon>Bacteria</taxon>
        <taxon>Pseudomonadati</taxon>
        <taxon>Bacteroidota</taxon>
        <taxon>Cytophagia</taxon>
        <taxon>Cytophagales</taxon>
        <taxon>Hymenobacteraceae</taxon>
        <taxon>Pontibacter</taxon>
    </lineage>
</organism>
<dbReference type="InterPro" id="IPR008030">
    <property type="entry name" value="NmrA-like"/>
</dbReference>
<dbReference type="PANTHER" id="PTHR43162">
    <property type="match status" value="1"/>
</dbReference>
<gene>
    <name evidence="2" type="ORF">DP923_01475</name>
</gene>
<evidence type="ECO:0000313" key="3">
    <source>
        <dbReference type="Proteomes" id="UP000251692"/>
    </source>
</evidence>
<dbReference type="EMBL" id="QMDV01000001">
    <property type="protein sequence ID" value="RAU83766.1"/>
    <property type="molecule type" value="Genomic_DNA"/>
</dbReference>